<name>A0A086AFB7_9FLAO</name>
<dbReference type="EMBL" id="JPRJ01000058">
    <property type="protein sequence ID" value="KFF15381.1"/>
    <property type="molecule type" value="Genomic_DNA"/>
</dbReference>
<feature type="signal peptide" evidence="1">
    <location>
        <begin position="1"/>
        <end position="19"/>
    </location>
</feature>
<dbReference type="AlphaFoldDB" id="A0A086AFB7"/>
<comment type="caution">
    <text evidence="2">The sequence shown here is derived from an EMBL/GenBank/DDBJ whole genome shotgun (WGS) entry which is preliminary data.</text>
</comment>
<sequence length="180" mass="20337">MKKFLPILLLAFASLFIYSCDNRDNNNNFVDNDTVGTAFDITATLGRVDDNLYQYTDTFTTPLVRADVVLIYLQTDVTNNGSPVWNLLPYTFYTDNNVAVGYSFNFSRFDIRISLDSTLNLTPNTNFYTNKRFRVVILPANLGNAAGKGAKAATPPVDYNDYNSVIKYYNIDESKIKTKN</sequence>
<feature type="chain" id="PRO_5001802791" description="Lipoprotein" evidence="1">
    <location>
        <begin position="20"/>
        <end position="180"/>
    </location>
</feature>
<dbReference type="OrthoDB" id="1524444at2"/>
<evidence type="ECO:0000313" key="3">
    <source>
        <dbReference type="Proteomes" id="UP000028709"/>
    </source>
</evidence>
<dbReference type="Proteomes" id="UP000028709">
    <property type="component" value="Unassembled WGS sequence"/>
</dbReference>
<dbReference type="eggNOG" id="ENOG5033A0F">
    <property type="taxonomic scope" value="Bacteria"/>
</dbReference>
<keyword evidence="1" id="KW-0732">Signal</keyword>
<accession>A0A086AFB7</accession>
<dbReference type="PROSITE" id="PS51257">
    <property type="entry name" value="PROKAR_LIPOPROTEIN"/>
    <property type="match status" value="1"/>
</dbReference>
<evidence type="ECO:0000256" key="1">
    <source>
        <dbReference type="SAM" id="SignalP"/>
    </source>
</evidence>
<evidence type="ECO:0000313" key="2">
    <source>
        <dbReference type="EMBL" id="KFF15381.1"/>
    </source>
</evidence>
<gene>
    <name evidence="2" type="ORF">IQ37_18650</name>
</gene>
<dbReference type="RefSeq" id="WP_034687840.1">
    <property type="nucleotide sequence ID" value="NZ_CP023049.2"/>
</dbReference>
<dbReference type="STRING" id="558152.IQ37_18650"/>
<dbReference type="KEGG" id="cpip:CJF12_11650"/>
<keyword evidence="3" id="KW-1185">Reference proteome</keyword>
<proteinExistence type="predicted"/>
<protein>
    <recommendedName>
        <fullName evidence="4">Lipoprotein</fullName>
    </recommendedName>
</protein>
<reference evidence="2 3" key="1">
    <citation type="submission" date="2014-07" db="EMBL/GenBank/DDBJ databases">
        <title>Genome of Chryseobacterium piperi CTM.</title>
        <authorList>
            <person name="Pipes S.E."/>
            <person name="Stropko S.J."/>
            <person name="Newman J.D."/>
        </authorList>
    </citation>
    <scope>NUCLEOTIDE SEQUENCE [LARGE SCALE GENOMIC DNA]</scope>
    <source>
        <strain evidence="2 3">CTM</strain>
    </source>
</reference>
<evidence type="ECO:0008006" key="4">
    <source>
        <dbReference type="Google" id="ProtNLM"/>
    </source>
</evidence>
<organism evidence="2 3">
    <name type="scientific">Chryseobacterium piperi</name>
    <dbReference type="NCBI Taxonomy" id="558152"/>
    <lineage>
        <taxon>Bacteria</taxon>
        <taxon>Pseudomonadati</taxon>
        <taxon>Bacteroidota</taxon>
        <taxon>Flavobacteriia</taxon>
        <taxon>Flavobacteriales</taxon>
        <taxon>Weeksellaceae</taxon>
        <taxon>Chryseobacterium group</taxon>
        <taxon>Chryseobacterium</taxon>
    </lineage>
</organism>